<keyword evidence="3" id="KW-0677">Repeat</keyword>
<keyword evidence="6 8" id="KW-0040">ANK repeat</keyword>
<evidence type="ECO:0000256" key="8">
    <source>
        <dbReference type="PROSITE-ProRule" id="PRU00023"/>
    </source>
</evidence>
<evidence type="ECO:0000259" key="11">
    <source>
        <dbReference type="Pfam" id="PF01435"/>
    </source>
</evidence>
<protein>
    <submittedName>
        <fullName evidence="12">Ankyrin repeat domain-containing protein</fullName>
    </submittedName>
</protein>
<keyword evidence="2" id="KW-0479">Metal-binding</keyword>
<keyword evidence="10" id="KW-0472">Membrane</keyword>
<evidence type="ECO:0000256" key="9">
    <source>
        <dbReference type="RuleBase" id="RU003983"/>
    </source>
</evidence>
<dbReference type="Pfam" id="PF12796">
    <property type="entry name" value="Ank_2"/>
    <property type="match status" value="1"/>
</dbReference>
<dbReference type="Pfam" id="PF01435">
    <property type="entry name" value="Peptidase_M48"/>
    <property type="match status" value="1"/>
</dbReference>
<feature type="repeat" description="ANK" evidence="8">
    <location>
        <begin position="187"/>
        <end position="219"/>
    </location>
</feature>
<keyword evidence="10" id="KW-1133">Transmembrane helix</keyword>
<dbReference type="PROSITE" id="PS50088">
    <property type="entry name" value="ANK_REPEAT"/>
    <property type="match status" value="1"/>
</dbReference>
<evidence type="ECO:0000256" key="10">
    <source>
        <dbReference type="SAM" id="Phobius"/>
    </source>
</evidence>
<dbReference type="RefSeq" id="WP_251609131.1">
    <property type="nucleotide sequence ID" value="NZ_JAMQJY010000001.1"/>
</dbReference>
<reference evidence="12" key="1">
    <citation type="submission" date="2022-06" db="EMBL/GenBank/DDBJ databases">
        <title>Alkalicoccobacillus porphyridii sp. nov., isolated from a marine red alga, Porphyridium purpureum and reclassification of Shouchella plakortidis and Shouchella gibsonii as Alkalicoccobacillus plakortidis comb. nov. and Alkalicoccobacillus gibsonii comb. nov.</title>
        <authorList>
            <person name="Kim K.H."/>
            <person name="Lee J.K."/>
            <person name="Han D.M."/>
            <person name="Baek J.H."/>
            <person name="Jeon C.O."/>
        </authorList>
    </citation>
    <scope>NUCLEOTIDE SEQUENCE</scope>
    <source>
        <strain evidence="12">DSM 19153</strain>
    </source>
</reference>
<evidence type="ECO:0000256" key="1">
    <source>
        <dbReference type="ARBA" id="ARBA00022670"/>
    </source>
</evidence>
<evidence type="ECO:0000256" key="7">
    <source>
        <dbReference type="ARBA" id="ARBA00023049"/>
    </source>
</evidence>
<dbReference type="InterPro" id="IPR036770">
    <property type="entry name" value="Ankyrin_rpt-contain_sf"/>
</dbReference>
<keyword evidence="4 9" id="KW-0378">Hydrolase</keyword>
<organism evidence="12 13">
    <name type="scientific">Alkalicoccobacillus plakortidis</name>
    <dbReference type="NCBI Taxonomy" id="444060"/>
    <lineage>
        <taxon>Bacteria</taxon>
        <taxon>Bacillati</taxon>
        <taxon>Bacillota</taxon>
        <taxon>Bacilli</taxon>
        <taxon>Bacillales</taxon>
        <taxon>Bacillaceae</taxon>
        <taxon>Alkalicoccobacillus</taxon>
    </lineage>
</organism>
<keyword evidence="1 9" id="KW-0645">Protease</keyword>
<dbReference type="Gene3D" id="1.25.40.20">
    <property type="entry name" value="Ankyrin repeat-containing domain"/>
    <property type="match status" value="1"/>
</dbReference>
<name>A0ABT0XJY0_9BACI</name>
<proteinExistence type="inferred from homology"/>
<dbReference type="PROSITE" id="PS50297">
    <property type="entry name" value="ANK_REP_REGION"/>
    <property type="match status" value="1"/>
</dbReference>
<keyword evidence="13" id="KW-1185">Reference proteome</keyword>
<evidence type="ECO:0000313" key="13">
    <source>
        <dbReference type="Proteomes" id="UP001203665"/>
    </source>
</evidence>
<dbReference type="SUPFAM" id="SSF48403">
    <property type="entry name" value="Ankyrin repeat"/>
    <property type="match status" value="1"/>
</dbReference>
<evidence type="ECO:0000256" key="2">
    <source>
        <dbReference type="ARBA" id="ARBA00022723"/>
    </source>
</evidence>
<evidence type="ECO:0000256" key="5">
    <source>
        <dbReference type="ARBA" id="ARBA00022833"/>
    </source>
</evidence>
<accession>A0ABT0XJY0</accession>
<dbReference type="Proteomes" id="UP001203665">
    <property type="component" value="Unassembled WGS sequence"/>
</dbReference>
<dbReference type="PANTHER" id="PTHR24171">
    <property type="entry name" value="ANKYRIN REPEAT DOMAIN-CONTAINING PROTEIN 39-RELATED"/>
    <property type="match status" value="1"/>
</dbReference>
<dbReference type="InterPro" id="IPR001915">
    <property type="entry name" value="Peptidase_M48"/>
</dbReference>
<comment type="similarity">
    <text evidence="9">Belongs to the peptidase M48 family.</text>
</comment>
<gene>
    <name evidence="12" type="ORF">NDM98_12280</name>
</gene>
<comment type="cofactor">
    <cofactor evidence="9">
        <name>Zn(2+)</name>
        <dbReference type="ChEBI" id="CHEBI:29105"/>
    </cofactor>
    <text evidence="9">Binds 1 zinc ion per subunit.</text>
</comment>
<dbReference type="SMART" id="SM00248">
    <property type="entry name" value="ANK"/>
    <property type="match status" value="3"/>
</dbReference>
<feature type="domain" description="Peptidase M48" evidence="11">
    <location>
        <begin position="3"/>
        <end position="83"/>
    </location>
</feature>
<feature type="transmembrane region" description="Helical" evidence="10">
    <location>
        <begin position="102"/>
        <end position="131"/>
    </location>
</feature>
<comment type="caution">
    <text evidence="12">The sequence shown here is derived from an EMBL/GenBank/DDBJ whole genome shotgun (WGS) entry which is preliminary data.</text>
</comment>
<evidence type="ECO:0000256" key="6">
    <source>
        <dbReference type="ARBA" id="ARBA00023043"/>
    </source>
</evidence>
<dbReference type="EMBL" id="JAMQJY010000001">
    <property type="protein sequence ID" value="MCM2676196.1"/>
    <property type="molecule type" value="Genomic_DNA"/>
</dbReference>
<dbReference type="InterPro" id="IPR002110">
    <property type="entry name" value="Ankyrin_rpt"/>
</dbReference>
<evidence type="ECO:0000256" key="3">
    <source>
        <dbReference type="ARBA" id="ARBA00022737"/>
    </source>
</evidence>
<keyword evidence="7 9" id="KW-0482">Metalloprotease</keyword>
<evidence type="ECO:0000313" key="12">
    <source>
        <dbReference type="EMBL" id="MCM2676196.1"/>
    </source>
</evidence>
<evidence type="ECO:0000256" key="4">
    <source>
        <dbReference type="ARBA" id="ARBA00022801"/>
    </source>
</evidence>
<keyword evidence="10" id="KW-0812">Transmembrane</keyword>
<keyword evidence="5 9" id="KW-0862">Zinc</keyword>
<sequence>MPFLAQAYSRSCEYTCDREAAYIINNAPAAKRALTILSVGKQVYREVNEDAFVEQISAESHGVVWVSEILSSHPNLPKRIQSVSVFMGETSRPIYTENAGKVVVGVLILGAATIGAYFAIIGSVAGGTVLYGSIITELEEEIGFGEYDDTFYEYETTELMDAVNAEDLDEVNRLIESGVNLNDQDGYGETALHYAVFYGNTEIVGILLEAGADPNHENERETTPLIAAVYYDYLDGALLLLDYGANPELEDLDGDSAMNLLNVETEEELREALTE</sequence>